<name>A0A5S5BG87_STUST</name>
<reference evidence="1 2" key="1">
    <citation type="submission" date="2019-07" db="EMBL/GenBank/DDBJ databases">
        <title>Deep subsurface shale carbon reservoir microbial communities from Ohio and West Virginia, USA.</title>
        <authorList>
            <person name="Wrighton K."/>
        </authorList>
    </citation>
    <scope>NUCLEOTIDE SEQUENCE [LARGE SCALE GENOMIC DNA]</scope>
    <source>
        <strain evidence="1 2">NP_8Ht</strain>
    </source>
</reference>
<evidence type="ECO:0000313" key="2">
    <source>
        <dbReference type="Proteomes" id="UP000324282"/>
    </source>
</evidence>
<dbReference type="AlphaFoldDB" id="A0A5S5BG87"/>
<evidence type="ECO:0000313" key="1">
    <source>
        <dbReference type="EMBL" id="TYP65346.1"/>
    </source>
</evidence>
<comment type="caution">
    <text evidence="1">The sequence shown here is derived from an EMBL/GenBank/DDBJ whole genome shotgun (WGS) entry which is preliminary data.</text>
</comment>
<accession>A0A5S5BG87</accession>
<dbReference type="EMBL" id="VNHQ01000012">
    <property type="protein sequence ID" value="TYP65346.1"/>
    <property type="molecule type" value="Genomic_DNA"/>
</dbReference>
<protein>
    <submittedName>
        <fullName evidence="1">Uncharacterized protein</fullName>
    </submittedName>
</protein>
<sequence>MVKGQARILLYSKQAYLVKALKDFRTLYEIAAALELDGVKVSVSSLYRYMVNDLGEYYAEYLRCTGRGLVSSRRANGNPEFARKYKPTSYAVAKRERITNPSDMNKFLREKR</sequence>
<proteinExistence type="predicted"/>
<organism evidence="1 2">
    <name type="scientific">Stutzerimonas stutzeri</name>
    <name type="common">Pseudomonas stutzeri</name>
    <dbReference type="NCBI Taxonomy" id="316"/>
    <lineage>
        <taxon>Bacteria</taxon>
        <taxon>Pseudomonadati</taxon>
        <taxon>Pseudomonadota</taxon>
        <taxon>Gammaproteobacteria</taxon>
        <taxon>Pseudomonadales</taxon>
        <taxon>Pseudomonadaceae</taxon>
        <taxon>Stutzerimonas</taxon>
    </lineage>
</organism>
<dbReference type="Proteomes" id="UP000324282">
    <property type="component" value="Unassembled WGS sequence"/>
</dbReference>
<gene>
    <name evidence="1" type="ORF">A9A72_122474</name>
</gene>